<evidence type="ECO:0000313" key="1">
    <source>
        <dbReference type="EMBL" id="GFS34883.1"/>
    </source>
</evidence>
<evidence type="ECO:0000313" key="2">
    <source>
        <dbReference type="Proteomes" id="UP000887013"/>
    </source>
</evidence>
<organism evidence="1 2">
    <name type="scientific">Nephila pilipes</name>
    <name type="common">Giant wood spider</name>
    <name type="synonym">Nephila maculata</name>
    <dbReference type="NCBI Taxonomy" id="299642"/>
    <lineage>
        <taxon>Eukaryota</taxon>
        <taxon>Metazoa</taxon>
        <taxon>Ecdysozoa</taxon>
        <taxon>Arthropoda</taxon>
        <taxon>Chelicerata</taxon>
        <taxon>Arachnida</taxon>
        <taxon>Araneae</taxon>
        <taxon>Araneomorphae</taxon>
        <taxon>Entelegynae</taxon>
        <taxon>Araneoidea</taxon>
        <taxon>Nephilidae</taxon>
        <taxon>Nephila</taxon>
    </lineage>
</organism>
<gene>
    <name evidence="1" type="ORF">NPIL_319721</name>
</gene>
<sequence>MLNSKAYPRLSILVISDNEIDLCIKITQDPSVRDIILHFFLVKRCSVDVMPQRHIFQAHILGQFFSFYPRKTSQYPATLKQICFSLWFKDIFGRFQKVVKFLLLDIGKLSPSPSLN</sequence>
<dbReference type="AlphaFoldDB" id="A0A8X6I8Q4"/>
<protein>
    <submittedName>
        <fullName evidence="1">Uncharacterized protein</fullName>
    </submittedName>
</protein>
<comment type="caution">
    <text evidence="1">The sequence shown here is derived from an EMBL/GenBank/DDBJ whole genome shotgun (WGS) entry which is preliminary data.</text>
</comment>
<dbReference type="EMBL" id="BMAW01088486">
    <property type="protein sequence ID" value="GFS34883.1"/>
    <property type="molecule type" value="Genomic_DNA"/>
</dbReference>
<reference evidence="1" key="1">
    <citation type="submission" date="2020-08" db="EMBL/GenBank/DDBJ databases">
        <title>Multicomponent nature underlies the extraordinary mechanical properties of spider dragline silk.</title>
        <authorList>
            <person name="Kono N."/>
            <person name="Nakamura H."/>
            <person name="Mori M."/>
            <person name="Yoshida Y."/>
            <person name="Ohtoshi R."/>
            <person name="Malay A.D."/>
            <person name="Moran D.A.P."/>
            <person name="Tomita M."/>
            <person name="Numata K."/>
            <person name="Arakawa K."/>
        </authorList>
    </citation>
    <scope>NUCLEOTIDE SEQUENCE</scope>
</reference>
<accession>A0A8X6I8Q4</accession>
<proteinExistence type="predicted"/>
<name>A0A8X6I8Q4_NEPPI</name>
<dbReference type="Proteomes" id="UP000887013">
    <property type="component" value="Unassembled WGS sequence"/>
</dbReference>
<keyword evidence="2" id="KW-1185">Reference proteome</keyword>